<dbReference type="InterPro" id="IPR043129">
    <property type="entry name" value="ATPase_NBD"/>
</dbReference>
<dbReference type="InterPro" id="IPR022672">
    <property type="entry name" value="Hexokinase_N"/>
</dbReference>
<protein>
    <recommendedName>
        <fullName evidence="6">Phosphotransferase</fullName>
        <ecNumber evidence="6">2.7.1.-</ecNumber>
    </recommendedName>
</protein>
<name>A0ABR1MUW0_9PEZI</name>
<dbReference type="InterPro" id="IPR022673">
    <property type="entry name" value="Hexokinase_C"/>
</dbReference>
<dbReference type="Pfam" id="PF03727">
    <property type="entry name" value="Hexokinase_2"/>
    <property type="match status" value="1"/>
</dbReference>
<evidence type="ECO:0000256" key="4">
    <source>
        <dbReference type="ARBA" id="ARBA00022777"/>
    </source>
</evidence>
<dbReference type="Proteomes" id="UP001365128">
    <property type="component" value="Unassembled WGS sequence"/>
</dbReference>
<evidence type="ECO:0000313" key="10">
    <source>
        <dbReference type="Proteomes" id="UP001365128"/>
    </source>
</evidence>
<evidence type="ECO:0000256" key="2">
    <source>
        <dbReference type="ARBA" id="ARBA00022679"/>
    </source>
</evidence>
<dbReference type="PANTHER" id="PTHR19443:SF30">
    <property type="entry name" value="GLUCOKINASE-1-RELATED"/>
    <property type="match status" value="1"/>
</dbReference>
<dbReference type="PRINTS" id="PR00475">
    <property type="entry name" value="HEXOKINASE"/>
</dbReference>
<reference evidence="9 10" key="1">
    <citation type="submission" date="2024-04" db="EMBL/GenBank/DDBJ databases">
        <title>Phyllosticta paracitricarpa is synonymous to the EU quarantine fungus P. citricarpa based on phylogenomic analyses.</title>
        <authorList>
            <consortium name="Lawrence Berkeley National Laboratory"/>
            <person name="Van Ingen-Buijs V.A."/>
            <person name="Van Westerhoven A.C."/>
            <person name="Haridas S."/>
            <person name="Skiadas P."/>
            <person name="Martin F."/>
            <person name="Groenewald J.Z."/>
            <person name="Crous P.W."/>
            <person name="Seidl M.F."/>
        </authorList>
    </citation>
    <scope>NUCLEOTIDE SEQUENCE [LARGE SCALE GENOMIC DNA]</scope>
    <source>
        <strain evidence="9 10">CBS 122670</strain>
    </source>
</reference>
<evidence type="ECO:0000313" key="9">
    <source>
        <dbReference type="EMBL" id="KAK7556997.1"/>
    </source>
</evidence>
<organism evidence="9 10">
    <name type="scientific">Phyllosticta citricarpa</name>
    <dbReference type="NCBI Taxonomy" id="55181"/>
    <lineage>
        <taxon>Eukaryota</taxon>
        <taxon>Fungi</taxon>
        <taxon>Dikarya</taxon>
        <taxon>Ascomycota</taxon>
        <taxon>Pezizomycotina</taxon>
        <taxon>Dothideomycetes</taxon>
        <taxon>Dothideomycetes incertae sedis</taxon>
        <taxon>Botryosphaeriales</taxon>
        <taxon>Phyllostictaceae</taxon>
        <taxon>Phyllosticta</taxon>
    </lineage>
</organism>
<dbReference type="InterPro" id="IPR001312">
    <property type="entry name" value="Hexokinase"/>
</dbReference>
<keyword evidence="6" id="KW-0324">Glycolysis</keyword>
<dbReference type="SUPFAM" id="SSF53067">
    <property type="entry name" value="Actin-like ATPase domain"/>
    <property type="match status" value="2"/>
</dbReference>
<gene>
    <name evidence="9" type="ORF">IWX46DRAFT_27566</name>
</gene>
<keyword evidence="2 6" id="KW-0808">Transferase</keyword>
<evidence type="ECO:0000256" key="5">
    <source>
        <dbReference type="ARBA" id="ARBA00022840"/>
    </source>
</evidence>
<evidence type="ECO:0000259" key="7">
    <source>
        <dbReference type="Pfam" id="PF00349"/>
    </source>
</evidence>
<feature type="domain" description="Hexokinase N-terminal" evidence="7">
    <location>
        <begin position="12"/>
        <end position="227"/>
    </location>
</feature>
<sequence length="542" mass="58488">MAISPLAAEARAIAAEFDFGTEHVRKAVKHFVRQFGTPHQLFILDLTSSLCAGDGLAKDGDTMIPSYVTALPVGSEKGICLAVDIGGTNLRVCSVELHGDRTFTIKQNKTTIPHNIRVGSTAQDLFGFLAEQVEIFLRDNYGSSVQNARSLPTSDHLPLGFTFSFTFNQTAINRGTLIRWDKGFDVPGVVGKDVILLLQDEINKRNLPVRVTALANDTVGTLMTRSYTSPGGHKCILGAVFGTGTNGAYVEKLSNFERLGSKKSPSGEMMVNTEWCSVDDELVVLLKNSYDDAVDKTSTNPGYTMFEKQVSGYYLGELFRLALLDLLDRTKRQGSLATLQPNSVLLQVSGIETSTLSTIEGDLDPALGATRQCLHEQLGVLHATTELAEAVKIIVHAIGLRAARLSGVAIAAVILKSECLAQAESHFDIGVEGSLVEYYPGFEQHIRGVLREIPEIGHQGEERIHMGLAKDGSGVGAALIAMVADKEKEARKYERMVSSEFGSVKGRETAQMIDFPIKVALPDPASITNAYTQIPVAAASSS</sequence>
<comment type="similarity">
    <text evidence="1 6">Belongs to the hexokinase family.</text>
</comment>
<dbReference type="Pfam" id="PF00349">
    <property type="entry name" value="Hexokinase_1"/>
    <property type="match status" value="1"/>
</dbReference>
<keyword evidence="4 6" id="KW-0418">Kinase</keyword>
<keyword evidence="3 6" id="KW-0547">Nucleotide-binding</keyword>
<evidence type="ECO:0000259" key="8">
    <source>
        <dbReference type="Pfam" id="PF03727"/>
    </source>
</evidence>
<accession>A0ABR1MUW0</accession>
<feature type="domain" description="Hexokinase C-terminal" evidence="8">
    <location>
        <begin position="237"/>
        <end position="483"/>
    </location>
</feature>
<evidence type="ECO:0000256" key="1">
    <source>
        <dbReference type="ARBA" id="ARBA00009225"/>
    </source>
</evidence>
<evidence type="ECO:0000256" key="3">
    <source>
        <dbReference type="ARBA" id="ARBA00022741"/>
    </source>
</evidence>
<dbReference type="PROSITE" id="PS51748">
    <property type="entry name" value="HEXOKINASE_2"/>
    <property type="match status" value="1"/>
</dbReference>
<proteinExistence type="inferred from homology"/>
<dbReference type="Gene3D" id="3.40.367.20">
    <property type="match status" value="1"/>
</dbReference>
<keyword evidence="10" id="KW-1185">Reference proteome</keyword>
<dbReference type="PANTHER" id="PTHR19443">
    <property type="entry name" value="HEXOKINASE"/>
    <property type="match status" value="1"/>
</dbReference>
<dbReference type="Gene3D" id="3.30.420.40">
    <property type="match status" value="1"/>
</dbReference>
<evidence type="ECO:0000256" key="6">
    <source>
        <dbReference type="RuleBase" id="RU362007"/>
    </source>
</evidence>
<comment type="caution">
    <text evidence="9">The sequence shown here is derived from an EMBL/GenBank/DDBJ whole genome shotgun (WGS) entry which is preliminary data.</text>
</comment>
<dbReference type="EMBL" id="JBBPDW010000001">
    <property type="protein sequence ID" value="KAK7556997.1"/>
    <property type="molecule type" value="Genomic_DNA"/>
</dbReference>
<keyword evidence="5 6" id="KW-0067">ATP-binding</keyword>
<dbReference type="EC" id="2.7.1.-" evidence="6"/>